<evidence type="ECO:0000313" key="4">
    <source>
        <dbReference type="Proteomes" id="UP000267017"/>
    </source>
</evidence>
<feature type="compositionally biased region" description="Basic and acidic residues" evidence="1">
    <location>
        <begin position="90"/>
        <end position="106"/>
    </location>
</feature>
<gene>
    <name evidence="3" type="ORF">EHV15_36150</name>
</gene>
<comment type="caution">
    <text evidence="3">The sequence shown here is derived from an EMBL/GenBank/DDBJ whole genome shotgun (WGS) entry which is preliminary data.</text>
</comment>
<keyword evidence="2" id="KW-0472">Membrane</keyword>
<keyword evidence="4" id="KW-1185">Reference proteome</keyword>
<accession>A0A3P3T7J7</accession>
<dbReference type="EMBL" id="RRCN01000003">
    <property type="protein sequence ID" value="RRJ53997.1"/>
    <property type="molecule type" value="Genomic_DNA"/>
</dbReference>
<evidence type="ECO:0000313" key="3">
    <source>
        <dbReference type="EMBL" id="RRJ53997.1"/>
    </source>
</evidence>
<keyword evidence="2" id="KW-1133">Transmembrane helix</keyword>
<dbReference type="AlphaFoldDB" id="A0A3P3T7J7"/>
<keyword evidence="2" id="KW-0812">Transmembrane</keyword>
<dbReference type="Proteomes" id="UP000267017">
    <property type="component" value="Unassembled WGS sequence"/>
</dbReference>
<feature type="region of interest" description="Disordered" evidence="1">
    <location>
        <begin position="87"/>
        <end position="106"/>
    </location>
</feature>
<sequence length="106" mass="12292">MYTESRQLRARPTPFCIRWQLRGSRFRIRTLFGSALASRAAAAIPYTLKEMNALATLLCILVFLIAVLLLPALFVVFRQLLYAEMTPQENKSKTEKNEDRNFLIWP</sequence>
<evidence type="ECO:0000256" key="2">
    <source>
        <dbReference type="SAM" id="Phobius"/>
    </source>
</evidence>
<proteinExistence type="predicted"/>
<feature type="transmembrane region" description="Helical" evidence="2">
    <location>
        <begin position="53"/>
        <end position="77"/>
    </location>
</feature>
<reference evidence="3 4" key="1">
    <citation type="submission" date="2018-11" db="EMBL/GenBank/DDBJ databases">
        <title>Genome sequencing of Paenibacillus sp. KCOM 3021 (= ChDC PVNT-B20).</title>
        <authorList>
            <person name="Kook J.-K."/>
            <person name="Park S.-N."/>
            <person name="Lim Y.K."/>
        </authorList>
    </citation>
    <scope>NUCLEOTIDE SEQUENCE [LARGE SCALE GENOMIC DNA]</scope>
    <source>
        <strain evidence="3 4">KCOM 3021</strain>
    </source>
</reference>
<name>A0A3P3T7J7_9BACL</name>
<organism evidence="3 4">
    <name type="scientific">Paenibacillus oralis</name>
    <dbReference type="NCBI Taxonomy" id="2490856"/>
    <lineage>
        <taxon>Bacteria</taxon>
        <taxon>Bacillati</taxon>
        <taxon>Bacillota</taxon>
        <taxon>Bacilli</taxon>
        <taxon>Bacillales</taxon>
        <taxon>Paenibacillaceae</taxon>
        <taxon>Paenibacillus</taxon>
    </lineage>
</organism>
<evidence type="ECO:0000256" key="1">
    <source>
        <dbReference type="SAM" id="MobiDB-lite"/>
    </source>
</evidence>
<protein>
    <submittedName>
        <fullName evidence="3">Uncharacterized protein</fullName>
    </submittedName>
</protein>